<comment type="caution">
    <text evidence="1">The sequence shown here is derived from an EMBL/GenBank/DDBJ whole genome shotgun (WGS) entry which is preliminary data.</text>
</comment>
<evidence type="ECO:0000313" key="1">
    <source>
        <dbReference type="EMBL" id="KAJ2964530.1"/>
    </source>
</evidence>
<name>A0ACC1MFH9_9HYPO</name>
<keyword evidence="2" id="KW-1185">Reference proteome</keyword>
<protein>
    <submittedName>
        <fullName evidence="1">Uncharacterized protein</fullName>
    </submittedName>
</protein>
<gene>
    <name evidence="1" type="ORF">NQ176_g10787</name>
</gene>
<proteinExistence type="predicted"/>
<organism evidence="1 2">
    <name type="scientific">Zarea fungicola</name>
    <dbReference type="NCBI Taxonomy" id="93591"/>
    <lineage>
        <taxon>Eukaryota</taxon>
        <taxon>Fungi</taxon>
        <taxon>Dikarya</taxon>
        <taxon>Ascomycota</taxon>
        <taxon>Pezizomycotina</taxon>
        <taxon>Sordariomycetes</taxon>
        <taxon>Hypocreomycetidae</taxon>
        <taxon>Hypocreales</taxon>
        <taxon>Cordycipitaceae</taxon>
        <taxon>Zarea</taxon>
    </lineage>
</organism>
<dbReference type="EMBL" id="JANJQO010003141">
    <property type="protein sequence ID" value="KAJ2964530.1"/>
    <property type="molecule type" value="Genomic_DNA"/>
</dbReference>
<dbReference type="Proteomes" id="UP001143910">
    <property type="component" value="Unassembled WGS sequence"/>
</dbReference>
<evidence type="ECO:0000313" key="2">
    <source>
        <dbReference type="Proteomes" id="UP001143910"/>
    </source>
</evidence>
<sequence>MQRGSDPGTSGKKADANKVLQSEDVDSGGDDDTRPPREKATSQPTWWRLSDHNVSKVDDETVLSLSPGVFMLFYECVDPSMVLDAEEDEMQDAASSLASSVHQLDTSLGDSPPGHAGAAAEDDDADTRARAASVATTETTGTETETETDARSDSSATETDNTTVGSAESVSLPDSEVEEDDDEGRAKR</sequence>
<accession>A0ACC1MFH9</accession>
<reference evidence="1" key="1">
    <citation type="submission" date="2022-08" db="EMBL/GenBank/DDBJ databases">
        <title>Genome Sequence of Lecanicillium fungicola.</title>
        <authorList>
            <person name="Buettner E."/>
        </authorList>
    </citation>
    <scope>NUCLEOTIDE SEQUENCE</scope>
    <source>
        <strain evidence="1">Babe33</strain>
    </source>
</reference>